<feature type="compositionally biased region" description="Basic and acidic residues" evidence="3">
    <location>
        <begin position="241"/>
        <end position="256"/>
    </location>
</feature>
<name>A0ABQ5FY07_9ASTR</name>
<dbReference type="PROSITE" id="PS50096">
    <property type="entry name" value="IQ"/>
    <property type="match status" value="2"/>
</dbReference>
<dbReference type="Pfam" id="PF00612">
    <property type="entry name" value="IQ"/>
    <property type="match status" value="1"/>
</dbReference>
<dbReference type="Gene3D" id="1.20.5.190">
    <property type="match status" value="1"/>
</dbReference>
<proteinExistence type="inferred from homology"/>
<evidence type="ECO:0000256" key="2">
    <source>
        <dbReference type="ARBA" id="ARBA00024341"/>
    </source>
</evidence>
<reference evidence="5" key="2">
    <citation type="submission" date="2022-01" db="EMBL/GenBank/DDBJ databases">
        <authorList>
            <person name="Yamashiro T."/>
            <person name="Shiraishi A."/>
            <person name="Satake H."/>
            <person name="Nakayama K."/>
        </authorList>
    </citation>
    <scope>NUCLEOTIDE SEQUENCE</scope>
</reference>
<feature type="region of interest" description="Disordered" evidence="3">
    <location>
        <begin position="175"/>
        <end position="284"/>
    </location>
</feature>
<keyword evidence="6" id="KW-1185">Reference proteome</keyword>
<reference evidence="5" key="1">
    <citation type="journal article" date="2022" name="Int. J. Mol. Sci.">
        <title>Draft Genome of Tanacetum Coccineum: Genomic Comparison of Closely Related Tanacetum-Family Plants.</title>
        <authorList>
            <person name="Yamashiro T."/>
            <person name="Shiraishi A."/>
            <person name="Nakayama K."/>
            <person name="Satake H."/>
        </authorList>
    </citation>
    <scope>NUCLEOTIDE SEQUENCE</scope>
</reference>
<feature type="transmembrane region" description="Helical" evidence="4">
    <location>
        <begin position="307"/>
        <end position="326"/>
    </location>
</feature>
<gene>
    <name evidence="5" type="ORF">Tco_1019067</name>
</gene>
<evidence type="ECO:0000313" key="6">
    <source>
        <dbReference type="Proteomes" id="UP001151760"/>
    </source>
</evidence>
<keyword evidence="1" id="KW-0112">Calmodulin-binding</keyword>
<accession>A0ABQ5FY07</accession>
<dbReference type="PANTHER" id="PTHR32295:SF288">
    <property type="entry name" value="IQ-DOMAIN 25-RELATED"/>
    <property type="match status" value="1"/>
</dbReference>
<evidence type="ECO:0000256" key="4">
    <source>
        <dbReference type="SAM" id="Phobius"/>
    </source>
</evidence>
<evidence type="ECO:0000256" key="1">
    <source>
        <dbReference type="ARBA" id="ARBA00022860"/>
    </source>
</evidence>
<dbReference type="EMBL" id="BQNB010017822">
    <property type="protein sequence ID" value="GJT67587.1"/>
    <property type="molecule type" value="Genomic_DNA"/>
</dbReference>
<keyword evidence="4" id="KW-0472">Membrane</keyword>
<dbReference type="Proteomes" id="UP001151760">
    <property type="component" value="Unassembled WGS sequence"/>
</dbReference>
<dbReference type="InterPro" id="IPR000048">
    <property type="entry name" value="IQ_motif_EF-hand-BS"/>
</dbReference>
<dbReference type="PANTHER" id="PTHR32295">
    <property type="entry name" value="IQ-DOMAIN 5-RELATED"/>
    <property type="match status" value="1"/>
</dbReference>
<feature type="compositionally biased region" description="Basic and acidic residues" evidence="3">
    <location>
        <begin position="179"/>
        <end position="205"/>
    </location>
</feature>
<organism evidence="5 6">
    <name type="scientific">Tanacetum coccineum</name>
    <dbReference type="NCBI Taxonomy" id="301880"/>
    <lineage>
        <taxon>Eukaryota</taxon>
        <taxon>Viridiplantae</taxon>
        <taxon>Streptophyta</taxon>
        <taxon>Embryophyta</taxon>
        <taxon>Tracheophyta</taxon>
        <taxon>Spermatophyta</taxon>
        <taxon>Magnoliopsida</taxon>
        <taxon>eudicotyledons</taxon>
        <taxon>Gunneridae</taxon>
        <taxon>Pentapetalae</taxon>
        <taxon>asterids</taxon>
        <taxon>campanulids</taxon>
        <taxon>Asterales</taxon>
        <taxon>Asteraceae</taxon>
        <taxon>Asteroideae</taxon>
        <taxon>Anthemideae</taxon>
        <taxon>Anthemidinae</taxon>
        <taxon>Tanacetum</taxon>
    </lineage>
</organism>
<keyword evidence="4" id="KW-0812">Transmembrane</keyword>
<comment type="caution">
    <text evidence="5">The sequence shown here is derived from an EMBL/GenBank/DDBJ whole genome shotgun (WGS) entry which is preliminary data.</text>
</comment>
<keyword evidence="4" id="KW-1133">Transmembrane helix</keyword>
<sequence>MGKVSKWFRGLLGMKKDKENMDNSNAKTKRRWSFGKSMKDPSHRVTVENDSTRMRSCMSRSKREQNNHAIAIAETAVATTDAAVAGAQAAVAVVRLTSDGTGTLFSGREKSAATKIQSVYRGHLARRALRALRGLVKFQALVKGFIVRKRVAATLYSMQALLRAQLAVRSQRAHRSFKDHRVQPEIRHQKSTERFDNDTRSEIHSKRLSTSYDSIKNSYDERPKIAGMDPYRPHGQSRRNHYQDPERGFTGKDYKCSKTTQSTPRVAFSNRSNTPTRPPKSVCRDAFSRPYLNRPVEDGSGWSRNVLLQYLFVVILLILTIVPICVMNSPTVSHSEVGYKGFVLMMLMDENLSENMICYDHEKWDTKDLE</sequence>
<feature type="compositionally biased region" description="Polar residues" evidence="3">
    <location>
        <begin position="257"/>
        <end position="275"/>
    </location>
</feature>
<protein>
    <submittedName>
        <fullName evidence="5">IQ-DOMAIN 14-like protein</fullName>
    </submittedName>
</protein>
<comment type="similarity">
    <text evidence="2">Belongs to the IQD family.</text>
</comment>
<evidence type="ECO:0000313" key="5">
    <source>
        <dbReference type="EMBL" id="GJT67587.1"/>
    </source>
</evidence>
<evidence type="ECO:0000256" key="3">
    <source>
        <dbReference type="SAM" id="MobiDB-lite"/>
    </source>
</evidence>
<dbReference type="SMART" id="SM00015">
    <property type="entry name" value="IQ"/>
    <property type="match status" value="2"/>
</dbReference>
<feature type="compositionally biased region" description="Polar residues" evidence="3">
    <location>
        <begin position="208"/>
        <end position="217"/>
    </location>
</feature>